<accession>A0ABT8KQP2</accession>
<name>A0ABT8KQP2_9BACT</name>
<proteinExistence type="predicted"/>
<reference evidence="1" key="1">
    <citation type="submission" date="2023-06" db="EMBL/GenBank/DDBJ databases">
        <title>Genomic of Parafulvivirga corallium.</title>
        <authorList>
            <person name="Wang G."/>
        </authorList>
    </citation>
    <scope>NUCLEOTIDE SEQUENCE</scope>
    <source>
        <strain evidence="1">BMA10</strain>
    </source>
</reference>
<evidence type="ECO:0000313" key="2">
    <source>
        <dbReference type="Proteomes" id="UP001172082"/>
    </source>
</evidence>
<dbReference type="Pfam" id="PF07661">
    <property type="entry name" value="MORN_2"/>
    <property type="match status" value="4"/>
</dbReference>
<organism evidence="1 2">
    <name type="scientific">Splendidivirga corallicola</name>
    <dbReference type="NCBI Taxonomy" id="3051826"/>
    <lineage>
        <taxon>Bacteria</taxon>
        <taxon>Pseudomonadati</taxon>
        <taxon>Bacteroidota</taxon>
        <taxon>Cytophagia</taxon>
        <taxon>Cytophagales</taxon>
        <taxon>Splendidivirgaceae</taxon>
        <taxon>Splendidivirga</taxon>
    </lineage>
</organism>
<gene>
    <name evidence="1" type="ORF">QQ008_15220</name>
</gene>
<comment type="caution">
    <text evidence="1">The sequence shown here is derived from an EMBL/GenBank/DDBJ whole genome shotgun (WGS) entry which is preliminary data.</text>
</comment>
<dbReference type="SUPFAM" id="SSF53474">
    <property type="entry name" value="alpha/beta-Hydrolases"/>
    <property type="match status" value="1"/>
</dbReference>
<dbReference type="SUPFAM" id="SSF82185">
    <property type="entry name" value="Histone H3 K4-specific methyltransferase SET7/9 N-terminal domain"/>
    <property type="match status" value="1"/>
</dbReference>
<keyword evidence="2" id="KW-1185">Reference proteome</keyword>
<dbReference type="InterPro" id="IPR029058">
    <property type="entry name" value="AB_hydrolase_fold"/>
</dbReference>
<sequence length="218" mass="25611">MKKTTLFILSLLACLVAANAQEIDTFYLHYPVSKNDTIIYKRIIQFDKHDSLYHVRDYYPSGQIQMEGTYSSFDKHIKVKSLWCNYSTNTKEGEFKVWYGNGQIKSKSNFLNGLRHGLFEYWYSNGQRESMQHYSNGQKNGKCVWWNEDGTIQQELTFKKGSNQNKKDTNYHYITYTPKTYNDDTLKKWPLIIYLHGGSSRGIDTTKLYSNGIPDQIW</sequence>
<dbReference type="Proteomes" id="UP001172082">
    <property type="component" value="Unassembled WGS sequence"/>
</dbReference>
<evidence type="ECO:0008006" key="3">
    <source>
        <dbReference type="Google" id="ProtNLM"/>
    </source>
</evidence>
<dbReference type="InterPro" id="IPR011652">
    <property type="entry name" value="MORN_2"/>
</dbReference>
<evidence type="ECO:0000313" key="1">
    <source>
        <dbReference type="EMBL" id="MDN5202738.1"/>
    </source>
</evidence>
<protein>
    <recommendedName>
        <fullName evidence="3">Toxin-antitoxin system YwqK family antitoxin</fullName>
    </recommendedName>
</protein>
<dbReference type="RefSeq" id="WP_346752760.1">
    <property type="nucleotide sequence ID" value="NZ_JAUJEA010000005.1"/>
</dbReference>
<dbReference type="EMBL" id="JAUJEA010000005">
    <property type="protein sequence ID" value="MDN5202738.1"/>
    <property type="molecule type" value="Genomic_DNA"/>
</dbReference>
<dbReference type="Gene3D" id="2.20.110.10">
    <property type="entry name" value="Histone H3 K4-specific methyltransferase SET7/9 N-terminal domain"/>
    <property type="match status" value="1"/>
</dbReference>